<protein>
    <submittedName>
        <fullName evidence="2">Uncharacterized protein</fullName>
    </submittedName>
</protein>
<feature type="non-terminal residue" evidence="2">
    <location>
        <position position="1"/>
    </location>
</feature>
<proteinExistence type="predicted"/>
<keyword evidence="3" id="KW-1185">Reference proteome</keyword>
<accession>A0A371EE84</accession>
<feature type="compositionally biased region" description="Basic and acidic residues" evidence="1">
    <location>
        <begin position="81"/>
        <end position="99"/>
    </location>
</feature>
<gene>
    <name evidence="2" type="ORF">CR513_57105</name>
</gene>
<comment type="caution">
    <text evidence="2">The sequence shown here is derived from an EMBL/GenBank/DDBJ whole genome shotgun (WGS) entry which is preliminary data.</text>
</comment>
<evidence type="ECO:0000313" key="2">
    <source>
        <dbReference type="EMBL" id="RDX64350.1"/>
    </source>
</evidence>
<dbReference type="EMBL" id="QJKJ01014429">
    <property type="protein sequence ID" value="RDX64350.1"/>
    <property type="molecule type" value="Genomic_DNA"/>
</dbReference>
<name>A0A371EE84_MUCPR</name>
<feature type="region of interest" description="Disordered" evidence="1">
    <location>
        <begin position="59"/>
        <end position="143"/>
    </location>
</feature>
<feature type="compositionally biased region" description="Polar residues" evidence="1">
    <location>
        <begin position="114"/>
        <end position="126"/>
    </location>
</feature>
<reference evidence="2" key="1">
    <citation type="submission" date="2018-05" db="EMBL/GenBank/DDBJ databases">
        <title>Draft genome of Mucuna pruriens seed.</title>
        <authorList>
            <person name="Nnadi N.E."/>
            <person name="Vos R."/>
            <person name="Hasami M.H."/>
            <person name="Devisetty U.K."/>
            <person name="Aguiy J.C."/>
        </authorList>
    </citation>
    <scope>NUCLEOTIDE SEQUENCE [LARGE SCALE GENOMIC DNA]</scope>
    <source>
        <strain evidence="2">JCA_2017</strain>
    </source>
</reference>
<organism evidence="2 3">
    <name type="scientific">Mucuna pruriens</name>
    <name type="common">Velvet bean</name>
    <name type="synonym">Dolichos pruriens</name>
    <dbReference type="NCBI Taxonomy" id="157652"/>
    <lineage>
        <taxon>Eukaryota</taxon>
        <taxon>Viridiplantae</taxon>
        <taxon>Streptophyta</taxon>
        <taxon>Embryophyta</taxon>
        <taxon>Tracheophyta</taxon>
        <taxon>Spermatophyta</taxon>
        <taxon>Magnoliopsida</taxon>
        <taxon>eudicotyledons</taxon>
        <taxon>Gunneridae</taxon>
        <taxon>Pentapetalae</taxon>
        <taxon>rosids</taxon>
        <taxon>fabids</taxon>
        <taxon>Fabales</taxon>
        <taxon>Fabaceae</taxon>
        <taxon>Papilionoideae</taxon>
        <taxon>50 kb inversion clade</taxon>
        <taxon>NPAAA clade</taxon>
        <taxon>indigoferoid/millettioid clade</taxon>
        <taxon>Phaseoleae</taxon>
        <taxon>Mucuna</taxon>
    </lineage>
</organism>
<evidence type="ECO:0000256" key="1">
    <source>
        <dbReference type="SAM" id="MobiDB-lite"/>
    </source>
</evidence>
<evidence type="ECO:0000313" key="3">
    <source>
        <dbReference type="Proteomes" id="UP000257109"/>
    </source>
</evidence>
<sequence length="171" mass="19042">MKTWKVKIVETKEFFSTQLETIFNVEIESAKRGRDEEKTGVNSAEQLRDKVDMLAETILANEDQKQARAKLTVPSGSDPKAAQRPEADSNSTRTKDIERSQPQQPKAEIMSAQLVPSSTQTGQSNLKPIHGNSSSPPSPLELKPLSNHLKYAYLDTEQQLPVIIVNNLSQE</sequence>
<dbReference type="Proteomes" id="UP000257109">
    <property type="component" value="Unassembled WGS sequence"/>
</dbReference>
<dbReference type="AlphaFoldDB" id="A0A371EE84"/>